<evidence type="ECO:0000259" key="7">
    <source>
        <dbReference type="Pfam" id="PF17917"/>
    </source>
</evidence>
<dbReference type="PANTHER" id="PTHR33050:SF7">
    <property type="entry name" value="RIBONUCLEASE H"/>
    <property type="match status" value="1"/>
</dbReference>
<dbReference type="Pfam" id="PF17917">
    <property type="entry name" value="RT_RNaseH"/>
    <property type="match status" value="1"/>
</dbReference>
<dbReference type="InterPro" id="IPR012337">
    <property type="entry name" value="RNaseH-like_sf"/>
</dbReference>
<dbReference type="AlphaFoldDB" id="A7RQM2"/>
<protein>
    <recommendedName>
        <fullName evidence="7">Reverse transcriptase RNase H-like domain-containing protein</fullName>
    </recommendedName>
</protein>
<organism evidence="8 9">
    <name type="scientific">Nematostella vectensis</name>
    <name type="common">Starlet sea anemone</name>
    <dbReference type="NCBI Taxonomy" id="45351"/>
    <lineage>
        <taxon>Eukaryota</taxon>
        <taxon>Metazoa</taxon>
        <taxon>Cnidaria</taxon>
        <taxon>Anthozoa</taxon>
        <taxon>Hexacorallia</taxon>
        <taxon>Actiniaria</taxon>
        <taxon>Edwardsiidae</taxon>
        <taxon>Nematostella</taxon>
    </lineage>
</organism>
<keyword evidence="5" id="KW-0378">Hydrolase</keyword>
<evidence type="ECO:0000256" key="1">
    <source>
        <dbReference type="ARBA" id="ARBA00022679"/>
    </source>
</evidence>
<dbReference type="GO" id="GO:0003964">
    <property type="term" value="F:RNA-directed DNA polymerase activity"/>
    <property type="evidence" value="ECO:0007669"/>
    <property type="project" value="UniProtKB-KW"/>
</dbReference>
<dbReference type="KEGG" id="nve:5518222"/>
<dbReference type="PhylomeDB" id="A7RQM2"/>
<dbReference type="InterPro" id="IPR041373">
    <property type="entry name" value="RT_RNaseH"/>
</dbReference>
<evidence type="ECO:0000256" key="3">
    <source>
        <dbReference type="ARBA" id="ARBA00022722"/>
    </source>
</evidence>
<evidence type="ECO:0000256" key="4">
    <source>
        <dbReference type="ARBA" id="ARBA00022759"/>
    </source>
</evidence>
<evidence type="ECO:0000256" key="2">
    <source>
        <dbReference type="ARBA" id="ARBA00022695"/>
    </source>
</evidence>
<dbReference type="HOGENOM" id="CLU_1391731_0_0_1"/>
<keyword evidence="1" id="KW-0808">Transferase</keyword>
<keyword evidence="9" id="KW-1185">Reference proteome</keyword>
<dbReference type="GO" id="GO:0004519">
    <property type="term" value="F:endonuclease activity"/>
    <property type="evidence" value="ECO:0007669"/>
    <property type="project" value="UniProtKB-KW"/>
</dbReference>
<dbReference type="EMBL" id="DS469529">
    <property type="protein sequence ID" value="EDO46131.1"/>
    <property type="molecule type" value="Genomic_DNA"/>
</dbReference>
<keyword evidence="4" id="KW-0255">Endonuclease</keyword>
<keyword evidence="3" id="KW-0540">Nuclease</keyword>
<keyword evidence="6" id="KW-0695">RNA-directed DNA polymerase</keyword>
<sequence length="196" mass="22451">MTRFLQSAVNFREQWDTQLDLRCYQFFQQCLVEVEFWLSSSVRLNNKILFSYSKPIVVIHSDASAFACGGHALVLDSAEFELFFQAFSTIESVSDSNGRELLAIIYSLKSFRPLIEGKIVKIYRDNRNAAIITRKGSMSLRLPEIALDIFHFCASHQVSLEVEWVPRQLNEYADLLSRVELSTMMTGPCPMPFSFA</sequence>
<accession>A7RQM2</accession>
<evidence type="ECO:0000256" key="6">
    <source>
        <dbReference type="ARBA" id="ARBA00022918"/>
    </source>
</evidence>
<evidence type="ECO:0000256" key="5">
    <source>
        <dbReference type="ARBA" id="ARBA00022801"/>
    </source>
</evidence>
<gene>
    <name evidence="8" type="ORF">NEMVEDRAFT_v1g180863</name>
</gene>
<dbReference type="PANTHER" id="PTHR33050">
    <property type="entry name" value="REVERSE TRANSCRIPTASE DOMAIN-CONTAINING PROTEIN"/>
    <property type="match status" value="1"/>
</dbReference>
<proteinExistence type="predicted"/>
<dbReference type="InterPro" id="IPR052055">
    <property type="entry name" value="Hepadnavirus_pol/RT"/>
</dbReference>
<dbReference type="GO" id="GO:0016787">
    <property type="term" value="F:hydrolase activity"/>
    <property type="evidence" value="ECO:0007669"/>
    <property type="project" value="UniProtKB-KW"/>
</dbReference>
<dbReference type="InParanoid" id="A7RQM2"/>
<feature type="domain" description="Reverse transcriptase RNase H-like" evidence="7">
    <location>
        <begin position="58"/>
        <end position="145"/>
    </location>
</feature>
<name>A7RQM2_NEMVE</name>
<dbReference type="Proteomes" id="UP000001593">
    <property type="component" value="Unassembled WGS sequence"/>
</dbReference>
<dbReference type="SUPFAM" id="SSF53098">
    <property type="entry name" value="Ribonuclease H-like"/>
    <property type="match status" value="1"/>
</dbReference>
<keyword evidence="2" id="KW-0548">Nucleotidyltransferase</keyword>
<reference evidence="8 9" key="1">
    <citation type="journal article" date="2007" name="Science">
        <title>Sea anemone genome reveals ancestral eumetazoan gene repertoire and genomic organization.</title>
        <authorList>
            <person name="Putnam N.H."/>
            <person name="Srivastava M."/>
            <person name="Hellsten U."/>
            <person name="Dirks B."/>
            <person name="Chapman J."/>
            <person name="Salamov A."/>
            <person name="Terry A."/>
            <person name="Shapiro H."/>
            <person name="Lindquist E."/>
            <person name="Kapitonov V.V."/>
            <person name="Jurka J."/>
            <person name="Genikhovich G."/>
            <person name="Grigoriev I.V."/>
            <person name="Lucas S.M."/>
            <person name="Steele R.E."/>
            <person name="Finnerty J.R."/>
            <person name="Technau U."/>
            <person name="Martindale M.Q."/>
            <person name="Rokhsar D.S."/>
        </authorList>
    </citation>
    <scope>NUCLEOTIDE SEQUENCE [LARGE SCALE GENOMIC DNA]</scope>
    <source>
        <strain evidence="9">CH2 X CH6</strain>
    </source>
</reference>
<evidence type="ECO:0000313" key="8">
    <source>
        <dbReference type="EMBL" id="EDO46131.1"/>
    </source>
</evidence>
<evidence type="ECO:0000313" key="9">
    <source>
        <dbReference type="Proteomes" id="UP000001593"/>
    </source>
</evidence>